<accession>A0A1K2HFB5</accession>
<dbReference type="OrthoDB" id="9134661at2"/>
<keyword evidence="2" id="KW-1185">Reference proteome</keyword>
<evidence type="ECO:0000313" key="1">
    <source>
        <dbReference type="EMBL" id="SFZ75439.1"/>
    </source>
</evidence>
<organism evidence="1 2">
    <name type="scientific">Chitinimonas taiwanensis DSM 18899</name>
    <dbReference type="NCBI Taxonomy" id="1121279"/>
    <lineage>
        <taxon>Bacteria</taxon>
        <taxon>Pseudomonadati</taxon>
        <taxon>Pseudomonadota</taxon>
        <taxon>Betaproteobacteria</taxon>
        <taxon>Neisseriales</taxon>
        <taxon>Chitinibacteraceae</taxon>
        <taxon>Chitinimonas</taxon>
    </lineage>
</organism>
<protein>
    <recommendedName>
        <fullName evidence="3">Lipoprotein</fullName>
    </recommendedName>
</protein>
<gene>
    <name evidence="1" type="ORF">SAMN02745887_01601</name>
</gene>
<proteinExistence type="predicted"/>
<evidence type="ECO:0008006" key="3">
    <source>
        <dbReference type="Google" id="ProtNLM"/>
    </source>
</evidence>
<dbReference type="PROSITE" id="PS51257">
    <property type="entry name" value="PROKAR_LIPOPROTEIN"/>
    <property type="match status" value="1"/>
</dbReference>
<dbReference type="STRING" id="1121279.SAMN02745887_01601"/>
<dbReference type="AlphaFoldDB" id="A0A1K2HFB5"/>
<dbReference type="EMBL" id="FPKR01000005">
    <property type="protein sequence ID" value="SFZ75439.1"/>
    <property type="molecule type" value="Genomic_DNA"/>
</dbReference>
<reference evidence="1 2" key="1">
    <citation type="submission" date="2016-11" db="EMBL/GenBank/DDBJ databases">
        <authorList>
            <person name="Jaros S."/>
            <person name="Januszkiewicz K."/>
            <person name="Wedrychowicz H."/>
        </authorList>
    </citation>
    <scope>NUCLEOTIDE SEQUENCE [LARGE SCALE GENOMIC DNA]</scope>
    <source>
        <strain evidence="1 2">DSM 18899</strain>
    </source>
</reference>
<evidence type="ECO:0000313" key="2">
    <source>
        <dbReference type="Proteomes" id="UP000186513"/>
    </source>
</evidence>
<dbReference type="RefSeq" id="WP_072428114.1">
    <property type="nucleotide sequence ID" value="NZ_FPKR01000005.1"/>
</dbReference>
<sequence>MSSRFLISLPAALLLAACATLPPQVSVDEALKLSREGNSPDAIIAMMRESRSTYALSASDIVRLSKEGLPEPVLNYMQQTQLDDVRQEERLRQWSERRPFHPYWGWYRW</sequence>
<dbReference type="Proteomes" id="UP000186513">
    <property type="component" value="Unassembled WGS sequence"/>
</dbReference>
<name>A0A1K2HFB5_9NEIS</name>